<evidence type="ECO:0000256" key="1">
    <source>
        <dbReference type="ARBA" id="ARBA00005336"/>
    </source>
</evidence>
<comment type="caution">
    <text evidence="6">The sequence shown here is derived from an EMBL/GenBank/DDBJ whole genome shotgun (WGS) entry which is preliminary data.</text>
</comment>
<dbReference type="EMBL" id="VSDQ01000241">
    <property type="protein sequence ID" value="TYA89249.1"/>
    <property type="molecule type" value="Genomic_DNA"/>
</dbReference>
<dbReference type="InterPro" id="IPR019800">
    <property type="entry name" value="Glyco_hydro_3_AS"/>
</dbReference>
<dbReference type="InterPro" id="IPR002772">
    <property type="entry name" value="Glyco_hydro_3_C"/>
</dbReference>
<reference evidence="6 7" key="1">
    <citation type="submission" date="2019-08" db="EMBL/GenBank/DDBJ databases">
        <title>Seonamhaeicola sediminis sp. nov., isolated from marine sediment.</title>
        <authorList>
            <person name="Cao W.R."/>
        </authorList>
    </citation>
    <scope>NUCLEOTIDE SEQUENCE [LARGE SCALE GENOMIC DNA]</scope>
    <source>
        <strain evidence="6 7">B011</strain>
    </source>
</reference>
<dbReference type="Pfam" id="PF01915">
    <property type="entry name" value="Glyco_hydro_3_C"/>
    <property type="match status" value="1"/>
</dbReference>
<evidence type="ECO:0000256" key="3">
    <source>
        <dbReference type="ARBA" id="ARBA00023277"/>
    </source>
</evidence>
<keyword evidence="4" id="KW-0326">Glycosidase</keyword>
<dbReference type="InterPro" id="IPR001764">
    <property type="entry name" value="Glyco_hydro_3_N"/>
</dbReference>
<dbReference type="PANTHER" id="PTHR42715">
    <property type="entry name" value="BETA-GLUCOSIDASE"/>
    <property type="match status" value="1"/>
</dbReference>
<dbReference type="Pfam" id="PF14310">
    <property type="entry name" value="Fn3-like"/>
    <property type="match status" value="1"/>
</dbReference>
<dbReference type="SUPFAM" id="SSF52279">
    <property type="entry name" value="Beta-D-glucan exohydrolase, C-terminal domain"/>
    <property type="match status" value="1"/>
</dbReference>
<sequence length="740" mass="82418">MHHFKMKIINTQVMVLVGLVLLVSCNKKTKNPVSQSSNNLIEVKIDSLLLLLTMEEKVDLCHAQSKFSTKGVDRLGIPELWMADGPHGVRAEISWDSWKYAGWTNDSITAFPALTCLASTFNPKLAEAYGFSLGEEARFRNKDVLLGPGVNIYRTPFNGRNFEYMGEDPFLAATMAVPYIKGIQKNGVAACVKHFALNNQEHQRHFVNVNVSDRALHEIYLPAFKAAVQDANVWALMGAYNKFREQYTTHHELLTKTILKGDWEYDGVVISDWGSTHNTDEAAINGLDIEMGTGTDGLSSSTKNHYDHYFLANPFLAKLKSGEIPERVLDDKVRRILRLRYRTNLSKNRPLGRANNAEHHEVARKVATEGIVLLKNKDNLFPIKDQEGLTIAIIGENATRSMTAAGGSSELKPKFEISPLEGIRTRFKKATVLHTMGYESGPSQYSRVYPPTLDQDSLKTEAIQLAKKADIVLFVGGLNKSHKQDCEGDDRQQFGLPFGQGDLILAISEVNQNLGLLLLTGNAIDMPWLNEVKGLMQTWYLGSMSGQAIADVISGDISPSGKLPFSFPKKLEDNGAHSFGIASYPGVDMTQHYKEDILVGYRWHDTKNIEPLYAFGYGLSYTSFDLDNIQSDKKIYSQNDTVKITCDVTNTGDLEGSEVVQVYVGKTNSKVERATKELKGFSKVKLKKGEKKSVIISLDISKLAYYDESKSDWNLETGDYEIYVGNASNNISGYMVVTVQ</sequence>
<dbReference type="GO" id="GO:0008422">
    <property type="term" value="F:beta-glucosidase activity"/>
    <property type="evidence" value="ECO:0007669"/>
    <property type="project" value="UniProtKB-ARBA"/>
</dbReference>
<evidence type="ECO:0000313" key="6">
    <source>
        <dbReference type="EMBL" id="TYA89249.1"/>
    </source>
</evidence>
<dbReference type="OrthoDB" id="9805821at2"/>
<dbReference type="Gene3D" id="3.40.50.1700">
    <property type="entry name" value="Glycoside hydrolase family 3 C-terminal domain"/>
    <property type="match status" value="1"/>
</dbReference>
<dbReference type="GO" id="GO:0005975">
    <property type="term" value="P:carbohydrate metabolic process"/>
    <property type="evidence" value="ECO:0007669"/>
    <property type="project" value="InterPro"/>
</dbReference>
<dbReference type="InterPro" id="IPR017853">
    <property type="entry name" value="GH"/>
</dbReference>
<proteinExistence type="inferred from homology"/>
<protein>
    <submittedName>
        <fullName evidence="6">Glycosyl hydrolase</fullName>
    </submittedName>
</protein>
<dbReference type="InterPro" id="IPR013783">
    <property type="entry name" value="Ig-like_fold"/>
</dbReference>
<dbReference type="PANTHER" id="PTHR42715:SF10">
    <property type="entry name" value="BETA-GLUCOSIDASE"/>
    <property type="match status" value="1"/>
</dbReference>
<evidence type="ECO:0000256" key="4">
    <source>
        <dbReference type="RuleBase" id="RU361161"/>
    </source>
</evidence>
<dbReference type="Gene3D" id="3.20.20.300">
    <property type="entry name" value="Glycoside hydrolase, family 3, N-terminal domain"/>
    <property type="match status" value="1"/>
</dbReference>
<keyword evidence="3" id="KW-0119">Carbohydrate metabolism</keyword>
<evidence type="ECO:0000259" key="5">
    <source>
        <dbReference type="SMART" id="SM01217"/>
    </source>
</evidence>
<dbReference type="Pfam" id="PF00933">
    <property type="entry name" value="Glyco_hydro_3"/>
    <property type="match status" value="1"/>
</dbReference>
<dbReference type="FunFam" id="2.60.40.10:FF:000495">
    <property type="entry name" value="Periplasmic beta-glucosidase"/>
    <property type="match status" value="1"/>
</dbReference>
<dbReference type="PRINTS" id="PR00133">
    <property type="entry name" value="GLHYDRLASE3"/>
</dbReference>
<accession>A0A5D0J1M1</accession>
<dbReference type="Gene3D" id="2.60.40.10">
    <property type="entry name" value="Immunoglobulins"/>
    <property type="match status" value="1"/>
</dbReference>
<dbReference type="PROSITE" id="PS00775">
    <property type="entry name" value="GLYCOSYL_HYDROL_F3"/>
    <property type="match status" value="1"/>
</dbReference>
<evidence type="ECO:0000313" key="7">
    <source>
        <dbReference type="Proteomes" id="UP000323930"/>
    </source>
</evidence>
<organism evidence="6 7">
    <name type="scientific">Seonamhaeicola marinus</name>
    <dbReference type="NCBI Taxonomy" id="1912246"/>
    <lineage>
        <taxon>Bacteria</taxon>
        <taxon>Pseudomonadati</taxon>
        <taxon>Bacteroidota</taxon>
        <taxon>Flavobacteriia</taxon>
        <taxon>Flavobacteriales</taxon>
        <taxon>Flavobacteriaceae</taxon>
    </lineage>
</organism>
<comment type="similarity">
    <text evidence="1 4">Belongs to the glycosyl hydrolase 3 family.</text>
</comment>
<dbReference type="AlphaFoldDB" id="A0A5D0J1M1"/>
<dbReference type="InterPro" id="IPR026891">
    <property type="entry name" value="Fn3-like"/>
</dbReference>
<keyword evidence="7" id="KW-1185">Reference proteome</keyword>
<dbReference type="SUPFAM" id="SSF51445">
    <property type="entry name" value="(Trans)glycosidases"/>
    <property type="match status" value="1"/>
</dbReference>
<dbReference type="InterPro" id="IPR036881">
    <property type="entry name" value="Glyco_hydro_3_C_sf"/>
</dbReference>
<dbReference type="InterPro" id="IPR036962">
    <property type="entry name" value="Glyco_hydro_3_N_sf"/>
</dbReference>
<evidence type="ECO:0000256" key="2">
    <source>
        <dbReference type="ARBA" id="ARBA00022801"/>
    </source>
</evidence>
<dbReference type="Proteomes" id="UP000323930">
    <property type="component" value="Unassembled WGS sequence"/>
</dbReference>
<gene>
    <name evidence="6" type="ORF">FUA24_03705</name>
</gene>
<name>A0A5D0J1M1_9FLAO</name>
<dbReference type="SMART" id="SM01217">
    <property type="entry name" value="Fn3_like"/>
    <property type="match status" value="1"/>
</dbReference>
<dbReference type="PROSITE" id="PS51257">
    <property type="entry name" value="PROKAR_LIPOPROTEIN"/>
    <property type="match status" value="1"/>
</dbReference>
<feature type="domain" description="Fibronectin type III-like" evidence="5">
    <location>
        <begin position="658"/>
        <end position="728"/>
    </location>
</feature>
<keyword evidence="2 4" id="KW-0378">Hydrolase</keyword>
<dbReference type="InterPro" id="IPR050288">
    <property type="entry name" value="Cellulose_deg_GH3"/>
</dbReference>